<gene>
    <name evidence="2" type="ORF">BOO71_0014521</name>
</gene>
<keyword evidence="3" id="KW-1185">Reference proteome</keyword>
<dbReference type="AlphaFoldDB" id="A0A1U7NRL6"/>
<dbReference type="Proteomes" id="UP000186607">
    <property type="component" value="Unassembled WGS sequence"/>
</dbReference>
<evidence type="ECO:0000256" key="1">
    <source>
        <dbReference type="SAM" id="MobiDB-lite"/>
    </source>
</evidence>
<dbReference type="EMBL" id="MSTI01000175">
    <property type="protein sequence ID" value="OLV15561.1"/>
    <property type="molecule type" value="Genomic_DNA"/>
</dbReference>
<reference evidence="2 3" key="1">
    <citation type="submission" date="2017-01" db="EMBL/GenBank/DDBJ databases">
        <title>Genome Analysis of Deinococcus marmoris KOPRI26562.</title>
        <authorList>
            <person name="Kim J.H."/>
            <person name="Oh H.-M."/>
        </authorList>
    </citation>
    <scope>NUCLEOTIDE SEQUENCE [LARGE SCALE GENOMIC DNA]</scope>
    <source>
        <strain evidence="2 3">KOPRI26562</strain>
    </source>
</reference>
<accession>A0A1U7NRL6</accession>
<feature type="region of interest" description="Disordered" evidence="1">
    <location>
        <begin position="95"/>
        <end position="114"/>
    </location>
</feature>
<feature type="region of interest" description="Disordered" evidence="1">
    <location>
        <begin position="36"/>
        <end position="59"/>
    </location>
</feature>
<organism evidence="2 3">
    <name type="scientific">Deinococcus marmoris</name>
    <dbReference type="NCBI Taxonomy" id="249408"/>
    <lineage>
        <taxon>Bacteria</taxon>
        <taxon>Thermotogati</taxon>
        <taxon>Deinococcota</taxon>
        <taxon>Deinococci</taxon>
        <taxon>Deinococcales</taxon>
        <taxon>Deinococcaceae</taxon>
        <taxon>Deinococcus</taxon>
    </lineage>
</organism>
<protein>
    <submittedName>
        <fullName evidence="2">Uncharacterized protein</fullName>
    </submittedName>
</protein>
<proteinExistence type="predicted"/>
<sequence length="114" mass="12421">MVWIETAYGPPVHSQQTLTADIKTQGDRPRPICRHRGLKAQGDRESAAGPALIQRNGRGPIRAMSEELTARQRLPPGVAPGPQLVEAIVQANEDLGRRQGVRHGKTSPRCSTEI</sequence>
<name>A0A1U7NRL6_9DEIO</name>
<evidence type="ECO:0000313" key="3">
    <source>
        <dbReference type="Proteomes" id="UP000186607"/>
    </source>
</evidence>
<comment type="caution">
    <text evidence="2">The sequence shown here is derived from an EMBL/GenBank/DDBJ whole genome shotgun (WGS) entry which is preliminary data.</text>
</comment>
<evidence type="ECO:0000313" key="2">
    <source>
        <dbReference type="EMBL" id="OLV15561.1"/>
    </source>
</evidence>